<proteinExistence type="predicted"/>
<name>A0A6J4HUY8_9BACT</name>
<accession>A0A6J4HUY8</accession>
<gene>
    <name evidence="1" type="ORF">AVDCRST_MAG95-1151</name>
</gene>
<dbReference type="AlphaFoldDB" id="A0A6J4HUY8"/>
<evidence type="ECO:0000313" key="1">
    <source>
        <dbReference type="EMBL" id="CAA9234404.1"/>
    </source>
</evidence>
<protein>
    <submittedName>
        <fullName evidence="1">Uncharacterized protein</fullName>
    </submittedName>
</protein>
<organism evidence="1">
    <name type="scientific">uncultured Adhaeribacter sp</name>
    <dbReference type="NCBI Taxonomy" id="448109"/>
    <lineage>
        <taxon>Bacteria</taxon>
        <taxon>Pseudomonadati</taxon>
        <taxon>Bacteroidota</taxon>
        <taxon>Cytophagia</taxon>
        <taxon>Cytophagales</taxon>
        <taxon>Hymenobacteraceae</taxon>
        <taxon>Adhaeribacter</taxon>
        <taxon>environmental samples</taxon>
    </lineage>
</organism>
<reference evidence="1" key="1">
    <citation type="submission" date="2020-02" db="EMBL/GenBank/DDBJ databases">
        <authorList>
            <person name="Meier V. D."/>
        </authorList>
    </citation>
    <scope>NUCLEOTIDE SEQUENCE</scope>
    <source>
        <strain evidence="1">AVDCRST_MAG95</strain>
    </source>
</reference>
<feature type="non-terminal residue" evidence="1">
    <location>
        <position position="1"/>
    </location>
</feature>
<dbReference type="EMBL" id="CADCTJ010000361">
    <property type="protein sequence ID" value="CAA9234404.1"/>
    <property type="molecule type" value="Genomic_DNA"/>
</dbReference>
<sequence>FQDYENYAVADSTLPTASYDQAFLAGNVKLLSRIEQQNYTSP</sequence>